<evidence type="ECO:0000313" key="5">
    <source>
        <dbReference type="EMBL" id="NPE13225.1"/>
    </source>
</evidence>
<keyword evidence="5" id="KW-0436">Ligase</keyword>
<keyword evidence="2 4" id="KW-0547">Nucleotide-binding</keyword>
<reference evidence="5 6" key="1">
    <citation type="submission" date="2020-05" db="EMBL/GenBank/DDBJ databases">
        <title>Distinct polysaccharide utilization as determinants for interspecies competition between intestinal Prevotella spp.</title>
        <authorList>
            <person name="Galvez E.J.C."/>
            <person name="Iljazovic A."/>
            <person name="Strowig T."/>
        </authorList>
    </citation>
    <scope>NUCLEOTIDE SEQUENCE [LARGE SCALE GENOMIC DNA]</scope>
    <source>
        <strain evidence="5 6">PROD</strain>
    </source>
</reference>
<dbReference type="Gene3D" id="3.40.50.10420">
    <property type="entry name" value="NagB/RpiA/CoA transferase-like"/>
    <property type="match status" value="1"/>
</dbReference>
<dbReference type="GeneID" id="82156645"/>
<keyword evidence="6" id="KW-1185">Reference proteome</keyword>
<comment type="cofactor">
    <cofactor evidence="4">
        <name>Mg(2+)</name>
        <dbReference type="ChEBI" id="CHEBI:18420"/>
    </cofactor>
</comment>
<proteinExistence type="inferred from homology"/>
<organism evidence="5 6">
    <name type="scientific">Xylanibacter rodentium</name>
    <dbReference type="NCBI Taxonomy" id="2736289"/>
    <lineage>
        <taxon>Bacteria</taxon>
        <taxon>Pseudomonadati</taxon>
        <taxon>Bacteroidota</taxon>
        <taxon>Bacteroidia</taxon>
        <taxon>Bacteroidales</taxon>
        <taxon>Prevotellaceae</taxon>
        <taxon>Xylanibacter</taxon>
    </lineage>
</organism>
<dbReference type="Proteomes" id="UP001193734">
    <property type="component" value="Unassembled WGS sequence"/>
</dbReference>
<dbReference type="EMBL" id="JABKKE010000002">
    <property type="protein sequence ID" value="NPE13225.1"/>
    <property type="molecule type" value="Genomic_DNA"/>
</dbReference>
<dbReference type="PIRSF" id="PIRSF006806">
    <property type="entry name" value="FTHF_cligase"/>
    <property type="match status" value="1"/>
</dbReference>
<name>A0ABX2ARH0_9BACT</name>
<dbReference type="PANTHER" id="PTHR23407">
    <property type="entry name" value="ATPASE INHIBITOR/5-FORMYLTETRAHYDROFOLATE CYCLO-LIGASE"/>
    <property type="match status" value="1"/>
</dbReference>
<dbReference type="RefSeq" id="WP_172176913.1">
    <property type="nucleotide sequence ID" value="NZ_CASGIA010000024.1"/>
</dbReference>
<dbReference type="NCBIfam" id="TIGR02727">
    <property type="entry name" value="MTHFS_bact"/>
    <property type="match status" value="1"/>
</dbReference>
<dbReference type="InterPro" id="IPR024185">
    <property type="entry name" value="FTHF_cligase-like_sf"/>
</dbReference>
<evidence type="ECO:0000256" key="3">
    <source>
        <dbReference type="ARBA" id="ARBA00022840"/>
    </source>
</evidence>
<keyword evidence="4" id="KW-0460">Magnesium</keyword>
<evidence type="ECO:0000256" key="1">
    <source>
        <dbReference type="ARBA" id="ARBA00010638"/>
    </source>
</evidence>
<dbReference type="GO" id="GO:0030272">
    <property type="term" value="F:5-formyltetrahydrofolate cyclo-ligase activity"/>
    <property type="evidence" value="ECO:0007669"/>
    <property type="project" value="UniProtKB-EC"/>
</dbReference>
<evidence type="ECO:0000256" key="2">
    <source>
        <dbReference type="ARBA" id="ARBA00022741"/>
    </source>
</evidence>
<dbReference type="InterPro" id="IPR037171">
    <property type="entry name" value="NagB/RpiA_transferase-like"/>
</dbReference>
<gene>
    <name evidence="5" type="ORF">HPS55_02590</name>
</gene>
<evidence type="ECO:0000256" key="4">
    <source>
        <dbReference type="RuleBase" id="RU361279"/>
    </source>
</evidence>
<evidence type="ECO:0000313" key="6">
    <source>
        <dbReference type="Proteomes" id="UP001193734"/>
    </source>
</evidence>
<comment type="similarity">
    <text evidence="1 4">Belongs to the 5-formyltetrahydrofolate cyclo-ligase family.</text>
</comment>
<dbReference type="EC" id="6.3.3.2" evidence="4"/>
<sequence length="175" mass="20151">MLKSELRKAIRERKRRFAQEELDEMAFYITEKLKRHPRFAAAHTIMLYHSMPDEVNTHRLISETKDKTILLPRVTGSHEMKLCVYNGPDDLRPGAYGIMEPCGSVFTRYKDVELAIVPGMAFDINGNRLGRGKGYYDRFLPLTVNAYKIGICFGFQIVDKIPTEETDIAMDDIVF</sequence>
<comment type="catalytic activity">
    <reaction evidence="4">
        <text>(6S)-5-formyl-5,6,7,8-tetrahydrofolate + ATP = (6R)-5,10-methenyltetrahydrofolate + ADP + phosphate</text>
        <dbReference type="Rhea" id="RHEA:10488"/>
        <dbReference type="ChEBI" id="CHEBI:30616"/>
        <dbReference type="ChEBI" id="CHEBI:43474"/>
        <dbReference type="ChEBI" id="CHEBI:57455"/>
        <dbReference type="ChEBI" id="CHEBI:57457"/>
        <dbReference type="ChEBI" id="CHEBI:456216"/>
        <dbReference type="EC" id="6.3.3.2"/>
    </reaction>
</comment>
<keyword evidence="3 4" id="KW-0067">ATP-binding</keyword>
<protein>
    <recommendedName>
        <fullName evidence="4">5-formyltetrahydrofolate cyclo-ligase</fullName>
        <ecNumber evidence="4">6.3.3.2</ecNumber>
    </recommendedName>
</protein>
<accession>A0ABX2ARH0</accession>
<dbReference type="PANTHER" id="PTHR23407:SF1">
    <property type="entry name" value="5-FORMYLTETRAHYDROFOLATE CYCLO-LIGASE"/>
    <property type="match status" value="1"/>
</dbReference>
<comment type="caution">
    <text evidence="5">The sequence shown here is derived from an EMBL/GenBank/DDBJ whole genome shotgun (WGS) entry which is preliminary data.</text>
</comment>
<dbReference type="Pfam" id="PF01812">
    <property type="entry name" value="5-FTHF_cyc-lig"/>
    <property type="match status" value="1"/>
</dbReference>
<keyword evidence="4" id="KW-0479">Metal-binding</keyword>
<dbReference type="InterPro" id="IPR002698">
    <property type="entry name" value="FTHF_cligase"/>
</dbReference>
<dbReference type="SUPFAM" id="SSF100950">
    <property type="entry name" value="NagB/RpiA/CoA transferase-like"/>
    <property type="match status" value="1"/>
</dbReference>